<reference evidence="1 2" key="1">
    <citation type="submission" date="2023-01" db="EMBL/GenBank/DDBJ databases">
        <title>Analysis of 21 Apiospora genomes using comparative genomics revels a genus with tremendous synthesis potential of carbohydrate active enzymes and secondary metabolites.</title>
        <authorList>
            <person name="Sorensen T."/>
        </authorList>
    </citation>
    <scope>NUCLEOTIDE SEQUENCE [LARGE SCALE GENOMIC DNA]</scope>
    <source>
        <strain evidence="1 2">CBS 20057</strain>
    </source>
</reference>
<organism evidence="1 2">
    <name type="scientific">Apiospora marii</name>
    <dbReference type="NCBI Taxonomy" id="335849"/>
    <lineage>
        <taxon>Eukaryota</taxon>
        <taxon>Fungi</taxon>
        <taxon>Dikarya</taxon>
        <taxon>Ascomycota</taxon>
        <taxon>Pezizomycotina</taxon>
        <taxon>Sordariomycetes</taxon>
        <taxon>Xylariomycetidae</taxon>
        <taxon>Amphisphaeriales</taxon>
        <taxon>Apiosporaceae</taxon>
        <taxon>Apiospora</taxon>
    </lineage>
</organism>
<dbReference type="EMBL" id="JAQQWI010000013">
    <property type="protein sequence ID" value="KAK8013338.1"/>
    <property type="molecule type" value="Genomic_DNA"/>
</dbReference>
<keyword evidence="2" id="KW-1185">Reference proteome</keyword>
<evidence type="ECO:0008006" key="3">
    <source>
        <dbReference type="Google" id="ProtNLM"/>
    </source>
</evidence>
<evidence type="ECO:0000313" key="2">
    <source>
        <dbReference type="Proteomes" id="UP001396898"/>
    </source>
</evidence>
<evidence type="ECO:0000313" key="1">
    <source>
        <dbReference type="EMBL" id="KAK8013338.1"/>
    </source>
</evidence>
<gene>
    <name evidence="1" type="ORF">PG991_008931</name>
</gene>
<proteinExistence type="predicted"/>
<dbReference type="Proteomes" id="UP001396898">
    <property type="component" value="Unassembled WGS sequence"/>
</dbReference>
<sequence length="319" mass="36513">MATRPPEMTHVNDMEKRSMLEDVCIRCYPALRGILAHLSGSDAAVLLAVVGLFDKPDWAGIKARFVQLQRDIPEHSNWINQMVLQGHKVLLVGGDLDAWLARLRDPLRCKRRSTLRVWLAVRVRYGVDREFNMRRQANERAYFLITREGDVVWGPSRASRQAKENVGWTENNVIPLPHSVAYKEPLLPQVLWRRADTPNENGIELVWAQTATSGRLPIIDMCPTQWHDQGQDYGQEGWHRTTLAWTAECDRMAPGAVYRELSYGGSTFRLPYLDLSTSEYSETVHLREIAQPERLAFVIILECANGPTNVMNKLHGIFW</sequence>
<name>A0ABR1RJJ2_9PEZI</name>
<comment type="caution">
    <text evidence="1">The sequence shown here is derived from an EMBL/GenBank/DDBJ whole genome shotgun (WGS) entry which is preliminary data.</text>
</comment>
<protein>
    <recommendedName>
        <fullName evidence="3">Heterokaryon incompatibility domain-containing protein</fullName>
    </recommendedName>
</protein>
<accession>A0ABR1RJJ2</accession>